<dbReference type="AlphaFoldDB" id="A0ABD6DDY1"/>
<dbReference type="Pfam" id="PF24035">
    <property type="entry name" value="DUF7344"/>
    <property type="match status" value="1"/>
</dbReference>
<feature type="transmembrane region" description="Helical" evidence="1">
    <location>
        <begin position="145"/>
        <end position="164"/>
    </location>
</feature>
<evidence type="ECO:0000313" key="3">
    <source>
        <dbReference type="EMBL" id="MFD1644437.1"/>
    </source>
</evidence>
<dbReference type="EMBL" id="JBHUDO010000001">
    <property type="protein sequence ID" value="MFD1644437.1"/>
    <property type="molecule type" value="Genomic_DNA"/>
</dbReference>
<dbReference type="Proteomes" id="UP001597034">
    <property type="component" value="Unassembled WGS sequence"/>
</dbReference>
<evidence type="ECO:0000259" key="2">
    <source>
        <dbReference type="Pfam" id="PF24035"/>
    </source>
</evidence>
<protein>
    <recommendedName>
        <fullName evidence="2">DUF7344 domain-containing protein</fullName>
    </recommendedName>
</protein>
<organism evidence="3 4">
    <name type="scientific">Haloarchaeobius litoreus</name>
    <dbReference type="NCBI Taxonomy" id="755306"/>
    <lineage>
        <taxon>Archaea</taxon>
        <taxon>Methanobacteriati</taxon>
        <taxon>Methanobacteriota</taxon>
        <taxon>Stenosarchaea group</taxon>
        <taxon>Halobacteria</taxon>
        <taxon>Halobacteriales</taxon>
        <taxon>Halorubellaceae</taxon>
        <taxon>Haloarchaeobius</taxon>
    </lineage>
</organism>
<keyword evidence="1" id="KW-1133">Transmembrane helix</keyword>
<dbReference type="RefSeq" id="WP_256399707.1">
    <property type="nucleotide sequence ID" value="NZ_JANHJR010000002.1"/>
</dbReference>
<dbReference type="InterPro" id="IPR036388">
    <property type="entry name" value="WH-like_DNA-bd_sf"/>
</dbReference>
<gene>
    <name evidence="3" type="ORF">ACFSBL_01965</name>
</gene>
<dbReference type="InterPro" id="IPR055768">
    <property type="entry name" value="DUF7344"/>
</dbReference>
<accession>A0ABD6DDY1</accession>
<name>A0ABD6DDY1_9EURY</name>
<evidence type="ECO:0000313" key="4">
    <source>
        <dbReference type="Proteomes" id="UP001597034"/>
    </source>
</evidence>
<keyword evidence="1" id="KW-0472">Membrane</keyword>
<evidence type="ECO:0000256" key="1">
    <source>
        <dbReference type="SAM" id="Phobius"/>
    </source>
</evidence>
<keyword evidence="4" id="KW-1185">Reference proteome</keyword>
<proteinExistence type="predicted"/>
<dbReference type="Gene3D" id="1.10.10.10">
    <property type="entry name" value="Winged helix-like DNA-binding domain superfamily/Winged helix DNA-binding domain"/>
    <property type="match status" value="1"/>
</dbReference>
<sequence length="176" mass="19968">MFRTDTLPEGTIFEILANNRRRQTIRHLTVESSGEPTTLHELSLEIAARETGESPPPRAARESVYNSLHQTHLPKLEELGVVDYDRDAREVHPSEHARDVDQYMEVVTSHGVTWSEVYRSLGVASLTLVLWSLVGLPVVSAVDPVLWTSGSLACFALLVTYQLWSNRWYIRQSLRD</sequence>
<reference evidence="3 4" key="1">
    <citation type="journal article" date="2019" name="Int. J. Syst. Evol. Microbiol.">
        <title>The Global Catalogue of Microorganisms (GCM) 10K type strain sequencing project: providing services to taxonomists for standard genome sequencing and annotation.</title>
        <authorList>
            <consortium name="The Broad Institute Genomics Platform"/>
            <consortium name="The Broad Institute Genome Sequencing Center for Infectious Disease"/>
            <person name="Wu L."/>
            <person name="Ma J."/>
        </authorList>
    </citation>
    <scope>NUCLEOTIDE SEQUENCE [LARGE SCALE GENOMIC DNA]</scope>
    <source>
        <strain evidence="3 4">CGMCC 1.10390</strain>
    </source>
</reference>
<feature type="domain" description="DUF7344" evidence="2">
    <location>
        <begin position="13"/>
        <end position="91"/>
    </location>
</feature>
<feature type="transmembrane region" description="Helical" evidence="1">
    <location>
        <begin position="121"/>
        <end position="139"/>
    </location>
</feature>
<keyword evidence="1" id="KW-0812">Transmembrane</keyword>
<comment type="caution">
    <text evidence="3">The sequence shown here is derived from an EMBL/GenBank/DDBJ whole genome shotgun (WGS) entry which is preliminary data.</text>
</comment>